<dbReference type="InterPro" id="IPR036097">
    <property type="entry name" value="HisK_dim/P_sf"/>
</dbReference>
<dbReference type="CDD" id="cd06225">
    <property type="entry name" value="HAMP"/>
    <property type="match status" value="1"/>
</dbReference>
<dbReference type="SMART" id="SM00304">
    <property type="entry name" value="HAMP"/>
    <property type="match status" value="1"/>
</dbReference>
<keyword evidence="6" id="KW-0418">Kinase</keyword>
<dbReference type="SUPFAM" id="SSF158472">
    <property type="entry name" value="HAMP domain-like"/>
    <property type="match status" value="1"/>
</dbReference>
<dbReference type="Pfam" id="PF02518">
    <property type="entry name" value="HATPase_c"/>
    <property type="match status" value="1"/>
</dbReference>
<keyword evidence="8 9" id="KW-0472">Membrane</keyword>
<evidence type="ECO:0000256" key="8">
    <source>
        <dbReference type="ARBA" id="ARBA00023136"/>
    </source>
</evidence>
<dbReference type="GO" id="GO:0004721">
    <property type="term" value="F:phosphoprotein phosphatase activity"/>
    <property type="evidence" value="ECO:0007669"/>
    <property type="project" value="TreeGrafter"/>
</dbReference>
<dbReference type="PROSITE" id="PS50109">
    <property type="entry name" value="HIS_KIN"/>
    <property type="match status" value="1"/>
</dbReference>
<keyword evidence="9" id="KW-1133">Transmembrane helix</keyword>
<dbReference type="GO" id="GO:0000155">
    <property type="term" value="F:phosphorelay sensor kinase activity"/>
    <property type="evidence" value="ECO:0007669"/>
    <property type="project" value="InterPro"/>
</dbReference>
<feature type="transmembrane region" description="Helical" evidence="9">
    <location>
        <begin position="6"/>
        <end position="26"/>
    </location>
</feature>
<dbReference type="InterPro" id="IPR003660">
    <property type="entry name" value="HAMP_dom"/>
</dbReference>
<name>A0A069RFH9_PEPLI</name>
<dbReference type="PRINTS" id="PR00344">
    <property type="entry name" value="BCTRLSENSOR"/>
</dbReference>
<accession>A0A069RFH9</accession>
<dbReference type="CDD" id="cd00082">
    <property type="entry name" value="HisKA"/>
    <property type="match status" value="1"/>
</dbReference>
<evidence type="ECO:0000313" key="12">
    <source>
        <dbReference type="EMBL" id="KDR95766.1"/>
    </source>
</evidence>
<evidence type="ECO:0000256" key="1">
    <source>
        <dbReference type="ARBA" id="ARBA00000085"/>
    </source>
</evidence>
<dbReference type="SMART" id="SM00387">
    <property type="entry name" value="HATPase_c"/>
    <property type="match status" value="1"/>
</dbReference>
<dbReference type="PANTHER" id="PTHR45453:SF1">
    <property type="entry name" value="PHOSPHATE REGULON SENSOR PROTEIN PHOR"/>
    <property type="match status" value="1"/>
</dbReference>
<evidence type="ECO:0000256" key="3">
    <source>
        <dbReference type="ARBA" id="ARBA00012438"/>
    </source>
</evidence>
<protein>
    <recommendedName>
        <fullName evidence="3">histidine kinase</fullName>
        <ecNumber evidence="3">2.7.13.3</ecNumber>
    </recommendedName>
</protein>
<dbReference type="SUPFAM" id="SSF47384">
    <property type="entry name" value="Homodimeric domain of signal transducing histidine kinase"/>
    <property type="match status" value="1"/>
</dbReference>
<evidence type="ECO:0000313" key="13">
    <source>
        <dbReference type="Proteomes" id="UP000027946"/>
    </source>
</evidence>
<organism evidence="12 13">
    <name type="scientific">Peptoclostridium litorale DSM 5388</name>
    <dbReference type="NCBI Taxonomy" id="1121324"/>
    <lineage>
        <taxon>Bacteria</taxon>
        <taxon>Bacillati</taxon>
        <taxon>Bacillota</taxon>
        <taxon>Clostridia</taxon>
        <taxon>Peptostreptococcales</taxon>
        <taxon>Peptoclostridiaceae</taxon>
        <taxon>Peptoclostridium</taxon>
    </lineage>
</organism>
<dbReference type="InterPro" id="IPR003594">
    <property type="entry name" value="HATPase_dom"/>
</dbReference>
<keyword evidence="13" id="KW-1185">Reference proteome</keyword>
<proteinExistence type="predicted"/>
<dbReference type="InterPro" id="IPR005467">
    <property type="entry name" value="His_kinase_dom"/>
</dbReference>
<reference evidence="12 13" key="1">
    <citation type="submission" date="2014-03" db="EMBL/GenBank/DDBJ databases">
        <title>Genome sequence of Clostridium litorale W6, DSM 5388.</title>
        <authorList>
            <person name="Poehlein A."/>
            <person name="Jagirdar A."/>
            <person name="Khonsari B."/>
            <person name="Chibani C.M."/>
            <person name="Gutierrez Gutierrez D.A."/>
            <person name="Davydova E."/>
            <person name="Alghaithi H.S."/>
            <person name="Nair K.P."/>
            <person name="Dhamotharan K."/>
            <person name="Chandran L."/>
            <person name="G W."/>
            <person name="Daniel R."/>
        </authorList>
    </citation>
    <scope>NUCLEOTIDE SEQUENCE [LARGE SCALE GENOMIC DNA]</scope>
    <source>
        <strain evidence="12 13">W6</strain>
    </source>
</reference>
<dbReference type="FunFam" id="1.10.287.130:FF:000001">
    <property type="entry name" value="Two-component sensor histidine kinase"/>
    <property type="match status" value="1"/>
</dbReference>
<dbReference type="Gene3D" id="3.30.565.10">
    <property type="entry name" value="Histidine kinase-like ATPase, C-terminal domain"/>
    <property type="match status" value="1"/>
</dbReference>
<evidence type="ECO:0000256" key="7">
    <source>
        <dbReference type="ARBA" id="ARBA00023012"/>
    </source>
</evidence>
<dbReference type="InterPro" id="IPR050351">
    <property type="entry name" value="BphY/WalK/GraS-like"/>
</dbReference>
<gene>
    <name evidence="12" type="primary">phoR</name>
    <name evidence="12" type="ORF">CLIT_10c04930</name>
</gene>
<comment type="catalytic activity">
    <reaction evidence="1">
        <text>ATP + protein L-histidine = ADP + protein N-phospho-L-histidine.</text>
        <dbReference type="EC" id="2.7.13.3"/>
    </reaction>
</comment>
<evidence type="ECO:0000256" key="6">
    <source>
        <dbReference type="ARBA" id="ARBA00022777"/>
    </source>
</evidence>
<evidence type="ECO:0000259" key="11">
    <source>
        <dbReference type="PROSITE" id="PS50885"/>
    </source>
</evidence>
<evidence type="ECO:0000256" key="9">
    <source>
        <dbReference type="SAM" id="Phobius"/>
    </source>
</evidence>
<dbReference type="Pfam" id="PF00512">
    <property type="entry name" value="HisKA"/>
    <property type="match status" value="1"/>
</dbReference>
<dbReference type="GO" id="GO:0005886">
    <property type="term" value="C:plasma membrane"/>
    <property type="evidence" value="ECO:0007669"/>
    <property type="project" value="TreeGrafter"/>
</dbReference>
<evidence type="ECO:0000256" key="4">
    <source>
        <dbReference type="ARBA" id="ARBA00022553"/>
    </source>
</evidence>
<feature type="transmembrane region" description="Helical" evidence="9">
    <location>
        <begin position="202"/>
        <end position="225"/>
    </location>
</feature>
<sequence>MKNILSKLWLSITAMVMLILIVIWWFNISLLDKFYLQDRINRLYEKGEAIAQMLEDSDLESLKSLKMKALPVKPMLRPVDDAARIRSAAGNVPGIPPDIKNGIVNTDTFYYVDLHNRAVLYKSLSLLLKRPVESIDEIHKINTSLNRGEKFSQKLSSESEKRFHTIVVGVPVQKNGKTVGYLIFFSLAKIINETTAILKKQFALIALISIAVSSLFAFMLAKYFAKPLLLIKSVSDSISKGRYGMQVSVKNNDEIGLLAKSINRMSRELAKIEGLRRDFIANVTHEFKTPLSVIKTYSEMIRDIDIDDKESISYDAGVILDETERLNSMVSDMIYLSNIQSDNSSLSLEKINVCDIFRDIMDRSINAASAAGISLLKECADPVFIEADREKITRCLMNFTVNSINHTPSGKSIYLRAAKNSDGSVRISVQDEGCGISESDIAHIWERFYKVDKARKSGPKGTGLGMSIAKDILDMHGFKCGISSKEGEGTTVYFNTKSVQ</sequence>
<dbReference type="STRING" id="1121324.CLIT_10c04930"/>
<dbReference type="Proteomes" id="UP000027946">
    <property type="component" value="Unassembled WGS sequence"/>
</dbReference>
<comment type="subcellular location">
    <subcellularLocation>
        <location evidence="2">Membrane</location>
    </subcellularLocation>
</comment>
<dbReference type="InterPro" id="IPR004358">
    <property type="entry name" value="Sig_transdc_His_kin-like_C"/>
</dbReference>
<dbReference type="EC" id="2.7.13.3" evidence="3"/>
<dbReference type="AlphaFoldDB" id="A0A069RFH9"/>
<comment type="caution">
    <text evidence="12">The sequence shown here is derived from an EMBL/GenBank/DDBJ whole genome shotgun (WGS) entry which is preliminary data.</text>
</comment>
<dbReference type="Gene3D" id="6.10.340.10">
    <property type="match status" value="1"/>
</dbReference>
<keyword evidence="4" id="KW-0597">Phosphoprotein</keyword>
<dbReference type="PROSITE" id="PS50885">
    <property type="entry name" value="HAMP"/>
    <property type="match status" value="1"/>
</dbReference>
<evidence type="ECO:0000259" key="10">
    <source>
        <dbReference type="PROSITE" id="PS50109"/>
    </source>
</evidence>
<keyword evidence="7" id="KW-0902">Two-component regulatory system</keyword>
<evidence type="ECO:0000256" key="2">
    <source>
        <dbReference type="ARBA" id="ARBA00004370"/>
    </source>
</evidence>
<feature type="domain" description="HAMP" evidence="11">
    <location>
        <begin position="222"/>
        <end position="274"/>
    </location>
</feature>
<dbReference type="FunFam" id="3.30.565.10:FF:000006">
    <property type="entry name" value="Sensor histidine kinase WalK"/>
    <property type="match status" value="1"/>
</dbReference>
<feature type="domain" description="Histidine kinase" evidence="10">
    <location>
        <begin position="282"/>
        <end position="500"/>
    </location>
</feature>
<dbReference type="PANTHER" id="PTHR45453">
    <property type="entry name" value="PHOSPHATE REGULON SENSOR PROTEIN PHOR"/>
    <property type="match status" value="1"/>
</dbReference>
<dbReference type="OrthoDB" id="9813151at2"/>
<dbReference type="InterPro" id="IPR036890">
    <property type="entry name" value="HATPase_C_sf"/>
</dbReference>
<dbReference type="eggNOG" id="COG2205">
    <property type="taxonomic scope" value="Bacteria"/>
</dbReference>
<dbReference type="Pfam" id="PF00672">
    <property type="entry name" value="HAMP"/>
    <property type="match status" value="1"/>
</dbReference>
<dbReference type="SUPFAM" id="SSF55874">
    <property type="entry name" value="ATPase domain of HSP90 chaperone/DNA topoisomerase II/histidine kinase"/>
    <property type="match status" value="1"/>
</dbReference>
<dbReference type="RefSeq" id="WP_038264304.1">
    <property type="nucleotide sequence ID" value="NZ_FSRH01000011.1"/>
</dbReference>
<dbReference type="SMART" id="SM00388">
    <property type="entry name" value="HisKA"/>
    <property type="match status" value="1"/>
</dbReference>
<dbReference type="InterPro" id="IPR003661">
    <property type="entry name" value="HisK_dim/P_dom"/>
</dbReference>
<keyword evidence="9" id="KW-0812">Transmembrane</keyword>
<evidence type="ECO:0000256" key="5">
    <source>
        <dbReference type="ARBA" id="ARBA00022679"/>
    </source>
</evidence>
<keyword evidence="5 12" id="KW-0808">Transferase</keyword>
<dbReference type="EMBL" id="JJMM01000010">
    <property type="protein sequence ID" value="KDR95766.1"/>
    <property type="molecule type" value="Genomic_DNA"/>
</dbReference>
<dbReference type="Gene3D" id="1.10.287.130">
    <property type="match status" value="1"/>
</dbReference>
<dbReference type="GO" id="GO:0016036">
    <property type="term" value="P:cellular response to phosphate starvation"/>
    <property type="evidence" value="ECO:0007669"/>
    <property type="project" value="TreeGrafter"/>
</dbReference>